<dbReference type="InterPro" id="IPR050116">
    <property type="entry name" value="DNA_polymerase-Y"/>
</dbReference>
<dbReference type="GO" id="GO:0009432">
    <property type="term" value="P:SOS response"/>
    <property type="evidence" value="ECO:0007669"/>
    <property type="project" value="TreeGrafter"/>
</dbReference>
<dbReference type="PROSITE" id="PS50173">
    <property type="entry name" value="UMUC"/>
    <property type="match status" value="1"/>
</dbReference>
<dbReference type="SUPFAM" id="SSF100879">
    <property type="entry name" value="Lesion bypass DNA polymerase (Y-family), little finger domain"/>
    <property type="match status" value="1"/>
</dbReference>
<evidence type="ECO:0000256" key="2">
    <source>
        <dbReference type="ARBA" id="ARBA00022457"/>
    </source>
</evidence>
<dbReference type="InterPro" id="IPR001126">
    <property type="entry name" value="UmuC"/>
</dbReference>
<dbReference type="GO" id="GO:0006281">
    <property type="term" value="P:DNA repair"/>
    <property type="evidence" value="ECO:0007669"/>
    <property type="project" value="InterPro"/>
</dbReference>
<dbReference type="PANTHER" id="PTHR11076:SF33">
    <property type="entry name" value="DNA POLYMERASE KAPPA"/>
    <property type="match status" value="1"/>
</dbReference>
<name>A0A2I1NBJ5_9BACT</name>
<evidence type="ECO:0000313" key="5">
    <source>
        <dbReference type="EMBL" id="PKZ29749.1"/>
    </source>
</evidence>
<dbReference type="CDD" id="cd03586">
    <property type="entry name" value="PolY_Pol_IV_kappa"/>
    <property type="match status" value="1"/>
</dbReference>
<dbReference type="GO" id="GO:0003887">
    <property type="term" value="F:DNA-directed DNA polymerase activity"/>
    <property type="evidence" value="ECO:0007669"/>
    <property type="project" value="UniProtKB-KW"/>
</dbReference>
<dbReference type="InterPro" id="IPR022880">
    <property type="entry name" value="DNApol_IV"/>
</dbReference>
<dbReference type="SUPFAM" id="SSF56672">
    <property type="entry name" value="DNA/RNA polymerases"/>
    <property type="match status" value="1"/>
</dbReference>
<accession>A0A2I1NBJ5</accession>
<evidence type="ECO:0000313" key="6">
    <source>
        <dbReference type="Proteomes" id="UP000234639"/>
    </source>
</evidence>
<keyword evidence="3" id="KW-0239">DNA-directed DNA polymerase</keyword>
<dbReference type="InterPro" id="IPR043502">
    <property type="entry name" value="DNA/RNA_pol_sf"/>
</dbReference>
<comment type="similarity">
    <text evidence="1">Belongs to the DNA polymerase type-Y family.</text>
</comment>
<dbReference type="EMBL" id="PKHU01000002">
    <property type="protein sequence ID" value="PKZ29749.1"/>
    <property type="molecule type" value="Genomic_DNA"/>
</dbReference>
<keyword evidence="2" id="KW-0515">Mutator protein</keyword>
<dbReference type="Proteomes" id="UP000234639">
    <property type="component" value="Unassembled WGS sequence"/>
</dbReference>
<dbReference type="PANTHER" id="PTHR11076">
    <property type="entry name" value="DNA REPAIR POLYMERASE UMUC / TRANSFERASE FAMILY MEMBER"/>
    <property type="match status" value="1"/>
</dbReference>
<evidence type="ECO:0000259" key="4">
    <source>
        <dbReference type="PROSITE" id="PS50173"/>
    </source>
</evidence>
<dbReference type="Gene3D" id="3.30.70.270">
    <property type="match status" value="1"/>
</dbReference>
<dbReference type="InterPro" id="IPR017961">
    <property type="entry name" value="DNA_pol_Y-fam_little_finger"/>
</dbReference>
<dbReference type="GO" id="GO:0005829">
    <property type="term" value="C:cytosol"/>
    <property type="evidence" value="ECO:0007669"/>
    <property type="project" value="TreeGrafter"/>
</dbReference>
<evidence type="ECO:0000256" key="3">
    <source>
        <dbReference type="ARBA" id="ARBA00022932"/>
    </source>
</evidence>
<keyword evidence="3" id="KW-0548">Nucleotidyltransferase</keyword>
<proteinExistence type="inferred from homology"/>
<dbReference type="GO" id="GO:0042276">
    <property type="term" value="P:error-prone translesion synthesis"/>
    <property type="evidence" value="ECO:0007669"/>
    <property type="project" value="TreeGrafter"/>
</dbReference>
<comment type="caution">
    <text evidence="5">The sequence shown here is derived from an EMBL/GenBank/DDBJ whole genome shotgun (WGS) entry which is preliminary data.</text>
</comment>
<dbReference type="Gene3D" id="1.10.150.20">
    <property type="entry name" value="5' to 3' exonuclease, C-terminal subdomain"/>
    <property type="match status" value="1"/>
</dbReference>
<sequence>MILHIDLDCFFVAAARIKDKRLIGKNVAVIGGGLNEDFGETNSDINNSVVLSASYEARKYGVKSAMVLKQAKVLCKNLIVVKSDHHFYKELSKKLYKFLYTFTPDIEQFSIDEFFLDLSGTNAMKDPLKFAKFLQNEILDKFELPSSIGISDAKFIAKLATDLAKPFGIKIIKKDDFDTVLKNIDISKFPGVGKSALKRLNKYGIFTIGDVKGSKFIFEKLGKSGIKLYENITGSGKNLVETNSKRKSFSHGRTFKAISNRDEIKRRILILCRYLCFDIYKFGQNPTKFELKIKYLDKITITRSLTYKFKFYEGVLHQIMNELFQRCDEFINKPIIYISVGVSGFVEEKNVEKTLFNQIKQSDIEIDKAVQVIREKYGVNSLLFAKEIKAKN</sequence>
<dbReference type="InterPro" id="IPR043128">
    <property type="entry name" value="Rev_trsase/Diguanyl_cyclase"/>
</dbReference>
<dbReference type="Pfam" id="PF11799">
    <property type="entry name" value="IMS_C"/>
    <property type="match status" value="1"/>
</dbReference>
<reference evidence="5 6" key="1">
    <citation type="submission" date="2017-12" db="EMBL/GenBank/DDBJ databases">
        <title>Phylogenetic diversity of female urinary microbiome.</title>
        <authorList>
            <person name="Thomas-White K."/>
            <person name="Wolfe A.J."/>
        </authorList>
    </citation>
    <scope>NUCLEOTIDE SEQUENCE [LARGE SCALE GENOMIC DNA]</scope>
    <source>
        <strain evidence="5 6">UMB0112</strain>
    </source>
</reference>
<dbReference type="AlphaFoldDB" id="A0A2I1NBJ5"/>
<dbReference type="Gene3D" id="3.40.1170.60">
    <property type="match status" value="1"/>
</dbReference>
<dbReference type="InterPro" id="IPR036775">
    <property type="entry name" value="DNA_pol_Y-fam_lit_finger_sf"/>
</dbReference>
<dbReference type="Pfam" id="PF00817">
    <property type="entry name" value="IMS"/>
    <property type="match status" value="1"/>
</dbReference>
<dbReference type="Gene3D" id="3.30.1490.100">
    <property type="entry name" value="DNA polymerase, Y-family, little finger domain"/>
    <property type="match status" value="1"/>
</dbReference>
<evidence type="ECO:0000256" key="1">
    <source>
        <dbReference type="ARBA" id="ARBA00010945"/>
    </source>
</evidence>
<keyword evidence="3" id="KW-0808">Transferase</keyword>
<dbReference type="GO" id="GO:0003684">
    <property type="term" value="F:damaged DNA binding"/>
    <property type="evidence" value="ECO:0007669"/>
    <property type="project" value="InterPro"/>
</dbReference>
<dbReference type="Pfam" id="PF11798">
    <property type="entry name" value="IMS_HHH"/>
    <property type="match status" value="1"/>
</dbReference>
<organism evidence="5 6">
    <name type="scientific">Campylobacter ureolyticus</name>
    <dbReference type="NCBI Taxonomy" id="827"/>
    <lineage>
        <taxon>Bacteria</taxon>
        <taxon>Pseudomonadati</taxon>
        <taxon>Campylobacterota</taxon>
        <taxon>Epsilonproteobacteria</taxon>
        <taxon>Campylobacterales</taxon>
        <taxon>Campylobacteraceae</taxon>
        <taxon>Campylobacter</taxon>
    </lineage>
</organism>
<protein>
    <submittedName>
        <fullName evidence="5">DNA polymerase IV</fullName>
    </submittedName>
</protein>
<gene>
    <name evidence="5" type="ORF">CYJ41_02335</name>
</gene>
<dbReference type="InterPro" id="IPR024728">
    <property type="entry name" value="PolY_HhH_motif"/>
</dbReference>
<feature type="domain" description="UmuC" evidence="4">
    <location>
        <begin position="2"/>
        <end position="193"/>
    </location>
</feature>